<sequence length="92" mass="10164">MSAFSFVDHLLNFALPALFVALVVAFVSRFTLPRRPSAPAFWRQVALNSAVGLLALEAGLLLFGRDGKMLTYAALVVGCGTCQWWMSRAFRR</sequence>
<gene>
    <name evidence="2" type="ORF">J2W36_000835</name>
</gene>
<dbReference type="RefSeq" id="WP_307688408.1">
    <property type="nucleotide sequence ID" value="NZ_JAUSRO010000002.1"/>
</dbReference>
<evidence type="ECO:0000313" key="3">
    <source>
        <dbReference type="Proteomes" id="UP001226867"/>
    </source>
</evidence>
<feature type="transmembrane region" description="Helical" evidence="1">
    <location>
        <begin position="13"/>
        <end position="32"/>
    </location>
</feature>
<feature type="transmembrane region" description="Helical" evidence="1">
    <location>
        <begin position="69"/>
        <end position="86"/>
    </location>
</feature>
<dbReference type="GO" id="GO:0008233">
    <property type="term" value="F:peptidase activity"/>
    <property type="evidence" value="ECO:0007669"/>
    <property type="project" value="UniProtKB-KW"/>
</dbReference>
<keyword evidence="2" id="KW-0378">Hydrolase</keyword>
<dbReference type="EMBL" id="JAUSRO010000002">
    <property type="protein sequence ID" value="MDP9898600.1"/>
    <property type="molecule type" value="Genomic_DNA"/>
</dbReference>
<proteinExistence type="predicted"/>
<keyword evidence="2" id="KW-0645">Protease</keyword>
<organism evidence="2 3">
    <name type="scientific">Variovorax ginsengisoli</name>
    <dbReference type="NCBI Taxonomy" id="363844"/>
    <lineage>
        <taxon>Bacteria</taxon>
        <taxon>Pseudomonadati</taxon>
        <taxon>Pseudomonadota</taxon>
        <taxon>Betaproteobacteria</taxon>
        <taxon>Burkholderiales</taxon>
        <taxon>Comamonadaceae</taxon>
        <taxon>Variovorax</taxon>
    </lineage>
</organism>
<reference evidence="2 3" key="1">
    <citation type="submission" date="2023-07" db="EMBL/GenBank/DDBJ databases">
        <title>Sorghum-associated microbial communities from plants grown in Nebraska, USA.</title>
        <authorList>
            <person name="Schachtman D."/>
        </authorList>
    </citation>
    <scope>NUCLEOTIDE SEQUENCE [LARGE SCALE GENOMIC DNA]</scope>
    <source>
        <strain evidence="2 3">DS1607</strain>
    </source>
</reference>
<dbReference type="GO" id="GO:0006508">
    <property type="term" value="P:proteolysis"/>
    <property type="evidence" value="ECO:0007669"/>
    <property type="project" value="UniProtKB-KW"/>
</dbReference>
<evidence type="ECO:0000256" key="1">
    <source>
        <dbReference type="SAM" id="Phobius"/>
    </source>
</evidence>
<keyword evidence="3" id="KW-1185">Reference proteome</keyword>
<protein>
    <submittedName>
        <fullName evidence="2">Zn-dependent protease with chaperone function</fullName>
    </submittedName>
</protein>
<keyword evidence="1" id="KW-0472">Membrane</keyword>
<keyword evidence="1" id="KW-0812">Transmembrane</keyword>
<evidence type="ECO:0000313" key="2">
    <source>
        <dbReference type="EMBL" id="MDP9898600.1"/>
    </source>
</evidence>
<comment type="caution">
    <text evidence="2">The sequence shown here is derived from an EMBL/GenBank/DDBJ whole genome shotgun (WGS) entry which is preliminary data.</text>
</comment>
<dbReference type="Proteomes" id="UP001226867">
    <property type="component" value="Unassembled WGS sequence"/>
</dbReference>
<feature type="transmembrane region" description="Helical" evidence="1">
    <location>
        <begin position="44"/>
        <end position="63"/>
    </location>
</feature>
<accession>A0ABT9S2M7</accession>
<keyword evidence="1" id="KW-1133">Transmembrane helix</keyword>
<name>A0ABT9S2M7_9BURK</name>